<name>A0ABY5S1B5_9BACL</name>
<proteinExistence type="predicted"/>
<dbReference type="Proteomes" id="UP001057877">
    <property type="component" value="Chromosome"/>
</dbReference>
<gene>
    <name evidence="1" type="ORF">L1F29_19490</name>
</gene>
<accession>A0ABY5S1B5</accession>
<dbReference type="EMBL" id="CP091430">
    <property type="protein sequence ID" value="UVI27652.1"/>
    <property type="molecule type" value="Genomic_DNA"/>
</dbReference>
<keyword evidence="2" id="KW-1185">Reference proteome</keyword>
<dbReference type="RefSeq" id="WP_258383742.1">
    <property type="nucleotide sequence ID" value="NZ_CP091430.1"/>
</dbReference>
<evidence type="ECO:0000313" key="1">
    <source>
        <dbReference type="EMBL" id="UVI27652.1"/>
    </source>
</evidence>
<organism evidence="1 2">
    <name type="scientific">Paenibacillus spongiae</name>
    <dbReference type="NCBI Taxonomy" id="2909671"/>
    <lineage>
        <taxon>Bacteria</taxon>
        <taxon>Bacillati</taxon>
        <taxon>Bacillota</taxon>
        <taxon>Bacilli</taxon>
        <taxon>Bacillales</taxon>
        <taxon>Paenibacillaceae</taxon>
        <taxon>Paenibacillus</taxon>
    </lineage>
</organism>
<reference evidence="1" key="1">
    <citation type="submission" date="2022-01" db="EMBL/GenBank/DDBJ databases">
        <title>Paenibacillus spongiae sp. nov., isolated from marine sponge.</title>
        <authorList>
            <person name="Li Z."/>
            <person name="Zhang M."/>
        </authorList>
    </citation>
    <scope>NUCLEOTIDE SEQUENCE</scope>
    <source>
        <strain evidence="1">PHS-Z3</strain>
    </source>
</reference>
<protein>
    <submittedName>
        <fullName evidence="1">Uncharacterized protein</fullName>
    </submittedName>
</protein>
<evidence type="ECO:0000313" key="2">
    <source>
        <dbReference type="Proteomes" id="UP001057877"/>
    </source>
</evidence>
<sequence>MIQYGSDRVYELKFNAYYPKLERRNDQWVDIDLKLVLSPDTPAPAETTDLTALVICTVHGVIAQIVPLDEGCDCEFQFTADEKAQITAYIESPMIQTAIAKLSLPAR</sequence>